<dbReference type="AlphaFoldDB" id="A0A0G1FJH6"/>
<evidence type="ECO:0000313" key="2">
    <source>
        <dbReference type="EMBL" id="KKT22128.1"/>
    </source>
</evidence>
<feature type="transmembrane region" description="Helical" evidence="1">
    <location>
        <begin position="42"/>
        <end position="64"/>
    </location>
</feature>
<organism evidence="2 3">
    <name type="scientific">Candidatus Nomurabacteria bacterium GW2011_GWF2_43_8</name>
    <dbReference type="NCBI Taxonomy" id="1618779"/>
    <lineage>
        <taxon>Bacteria</taxon>
        <taxon>Candidatus Nomuraibacteriota</taxon>
    </lineage>
</organism>
<reference evidence="2 3" key="1">
    <citation type="journal article" date="2015" name="Nature">
        <title>rRNA introns, odd ribosomes, and small enigmatic genomes across a large radiation of phyla.</title>
        <authorList>
            <person name="Brown C.T."/>
            <person name="Hug L.A."/>
            <person name="Thomas B.C."/>
            <person name="Sharon I."/>
            <person name="Castelle C.J."/>
            <person name="Singh A."/>
            <person name="Wilkins M.J."/>
            <person name="Williams K.H."/>
            <person name="Banfield J.F."/>
        </authorList>
    </citation>
    <scope>NUCLEOTIDE SEQUENCE [LARGE SCALE GENOMIC DNA]</scope>
</reference>
<comment type="caution">
    <text evidence="2">The sequence shown here is derived from an EMBL/GenBank/DDBJ whole genome shotgun (WGS) entry which is preliminary data.</text>
</comment>
<proteinExistence type="predicted"/>
<evidence type="ECO:0000313" key="3">
    <source>
        <dbReference type="Proteomes" id="UP000033831"/>
    </source>
</evidence>
<keyword evidence="1" id="KW-0472">Membrane</keyword>
<sequence length="65" mass="7542">MDSQIDKLEKWVKSVDEKLDNHLVHLTAEITEIKTNMDWIKYFFFLVSTISITAIVGSIFALILK</sequence>
<name>A0A0G1FJH6_9BACT</name>
<dbReference type="Proteomes" id="UP000033831">
    <property type="component" value="Unassembled WGS sequence"/>
</dbReference>
<gene>
    <name evidence="2" type="ORF">UW07_C0044G0013</name>
</gene>
<protein>
    <submittedName>
        <fullName evidence="2">Uncharacterized protein</fullName>
    </submittedName>
</protein>
<keyword evidence="1" id="KW-1133">Transmembrane helix</keyword>
<evidence type="ECO:0000256" key="1">
    <source>
        <dbReference type="SAM" id="Phobius"/>
    </source>
</evidence>
<keyword evidence="1" id="KW-0812">Transmembrane</keyword>
<accession>A0A0G1FJH6</accession>
<dbReference type="EMBL" id="LCGX01000044">
    <property type="protein sequence ID" value="KKT22128.1"/>
    <property type="molecule type" value="Genomic_DNA"/>
</dbReference>